<dbReference type="AlphaFoldDB" id="A0A444LGM3"/>
<dbReference type="PANTHER" id="PTHR33514:SF13">
    <property type="entry name" value="PROTEIN ABCI12, CHLOROPLASTIC"/>
    <property type="match status" value="1"/>
</dbReference>
<name>A0A444LGM3_9HYPH</name>
<keyword evidence="8" id="KW-1185">Reference proteome</keyword>
<evidence type="ECO:0000256" key="4">
    <source>
        <dbReference type="ARBA" id="ARBA00022989"/>
    </source>
</evidence>
<dbReference type="OrthoDB" id="5868344at2"/>
<protein>
    <submittedName>
        <fullName evidence="7">Energy-coupling factor transporter transmembrane protein EcfT</fullName>
    </submittedName>
</protein>
<evidence type="ECO:0000256" key="3">
    <source>
        <dbReference type="ARBA" id="ARBA00022692"/>
    </source>
</evidence>
<evidence type="ECO:0000256" key="5">
    <source>
        <dbReference type="ARBA" id="ARBA00023136"/>
    </source>
</evidence>
<feature type="transmembrane region" description="Helical" evidence="6">
    <location>
        <begin position="69"/>
        <end position="93"/>
    </location>
</feature>
<accession>A0A444LGM3</accession>
<dbReference type="GO" id="GO:0005886">
    <property type="term" value="C:plasma membrane"/>
    <property type="evidence" value="ECO:0007669"/>
    <property type="project" value="UniProtKB-ARBA"/>
</dbReference>
<evidence type="ECO:0000313" key="8">
    <source>
        <dbReference type="Proteomes" id="UP000287687"/>
    </source>
</evidence>
<evidence type="ECO:0000256" key="6">
    <source>
        <dbReference type="SAM" id="Phobius"/>
    </source>
</evidence>
<dbReference type="InterPro" id="IPR003339">
    <property type="entry name" value="ABC/ECF_trnsptr_transmembrane"/>
</dbReference>
<gene>
    <name evidence="7" type="ORF">EPK99_16260</name>
</gene>
<dbReference type="Pfam" id="PF02361">
    <property type="entry name" value="CbiQ"/>
    <property type="match status" value="1"/>
</dbReference>
<dbReference type="EMBL" id="SBIP01000003">
    <property type="protein sequence ID" value="RWX77200.1"/>
    <property type="molecule type" value="Genomic_DNA"/>
</dbReference>
<keyword evidence="4 6" id="KW-1133">Transmembrane helix</keyword>
<keyword evidence="3 6" id="KW-0812">Transmembrane</keyword>
<dbReference type="CDD" id="cd16914">
    <property type="entry name" value="EcfT"/>
    <property type="match status" value="1"/>
</dbReference>
<comment type="similarity">
    <text evidence="2">Belongs to the CbiQ family.</text>
</comment>
<keyword evidence="5 6" id="KW-0472">Membrane</keyword>
<comment type="caution">
    <text evidence="7">The sequence shown here is derived from an EMBL/GenBank/DDBJ whole genome shotgun (WGS) entry which is preliminary data.</text>
</comment>
<feature type="transmembrane region" description="Helical" evidence="6">
    <location>
        <begin position="21"/>
        <end position="54"/>
    </location>
</feature>
<evidence type="ECO:0000256" key="2">
    <source>
        <dbReference type="ARBA" id="ARBA00008564"/>
    </source>
</evidence>
<evidence type="ECO:0000256" key="1">
    <source>
        <dbReference type="ARBA" id="ARBA00004141"/>
    </source>
</evidence>
<organism evidence="7 8">
    <name type="scientific">Neorhizobium lilium</name>
    <dbReference type="NCBI Taxonomy" id="2503024"/>
    <lineage>
        <taxon>Bacteria</taxon>
        <taxon>Pseudomonadati</taxon>
        <taxon>Pseudomonadota</taxon>
        <taxon>Alphaproteobacteria</taxon>
        <taxon>Hyphomicrobiales</taxon>
        <taxon>Rhizobiaceae</taxon>
        <taxon>Rhizobium/Agrobacterium group</taxon>
        <taxon>Neorhizobium</taxon>
    </lineage>
</organism>
<reference evidence="7 8" key="1">
    <citation type="submission" date="2019-01" db="EMBL/GenBank/DDBJ databases">
        <title>The draft genome of Rhizobium sp. 24NR.</title>
        <authorList>
            <person name="Liu L."/>
            <person name="Liang L."/>
            <person name="Shi S."/>
            <person name="Xu L."/>
            <person name="Wang X."/>
            <person name="Li L."/>
            <person name="Zhang X."/>
        </authorList>
    </citation>
    <scope>NUCLEOTIDE SEQUENCE [LARGE SCALE GENOMIC DNA]</scope>
    <source>
        <strain evidence="7 8">24NR</strain>
    </source>
</reference>
<dbReference type="Proteomes" id="UP000287687">
    <property type="component" value="Unassembled WGS sequence"/>
</dbReference>
<dbReference type="RefSeq" id="WP_128444114.1">
    <property type="nucleotide sequence ID" value="NZ_SBIP01000003.1"/>
</dbReference>
<sequence length="201" mass="21813">MKTLYVEGNTFLHRMSSRVKLLCLAATSVVLFAVQSTPVLGLLCLASALLYLLLRLPPKDAWARLRPVLLTIIVVGLFTLVVDSATQAAVFVLRLTSLMLLAATVTATTGIAEFMDEVTRLATPLERIGLVKASDIGLAVGLVIRFVPEVLARYQAIRDAHHARGLRPRILTLAVPMIILTLRNADEIASAIDARGLRGHK</sequence>
<dbReference type="PANTHER" id="PTHR33514">
    <property type="entry name" value="PROTEIN ABCI12, CHLOROPLASTIC"/>
    <property type="match status" value="1"/>
</dbReference>
<evidence type="ECO:0000313" key="7">
    <source>
        <dbReference type="EMBL" id="RWX77200.1"/>
    </source>
</evidence>
<comment type="subcellular location">
    <subcellularLocation>
        <location evidence="1">Membrane</location>
        <topology evidence="1">Multi-pass membrane protein</topology>
    </subcellularLocation>
</comment>
<proteinExistence type="inferred from homology"/>